<reference evidence="2" key="1">
    <citation type="submission" date="2010-05" db="EMBL/GenBank/DDBJ databases">
        <title>The Genome Sequence of Magnaporthe poae strain ATCC 64411.</title>
        <authorList>
            <consortium name="The Broad Institute Genome Sequencing Platform"/>
            <consortium name="Broad Institute Genome Sequencing Center for Infectious Disease"/>
            <person name="Ma L.-J."/>
            <person name="Dead R."/>
            <person name="Young S."/>
            <person name="Zeng Q."/>
            <person name="Koehrsen M."/>
            <person name="Alvarado L."/>
            <person name="Berlin A."/>
            <person name="Chapman S.B."/>
            <person name="Chen Z."/>
            <person name="Freedman E."/>
            <person name="Gellesch M."/>
            <person name="Goldberg J."/>
            <person name="Griggs A."/>
            <person name="Gujja S."/>
            <person name="Heilman E.R."/>
            <person name="Heiman D."/>
            <person name="Hepburn T."/>
            <person name="Howarth C."/>
            <person name="Jen D."/>
            <person name="Larson L."/>
            <person name="Mehta T."/>
            <person name="Neiman D."/>
            <person name="Pearson M."/>
            <person name="Roberts A."/>
            <person name="Saif S."/>
            <person name="Shea T."/>
            <person name="Shenoy N."/>
            <person name="Sisk P."/>
            <person name="Stolte C."/>
            <person name="Sykes S."/>
            <person name="Walk T."/>
            <person name="White J."/>
            <person name="Yandava C."/>
            <person name="Haas B."/>
            <person name="Nusbaum C."/>
            <person name="Birren B."/>
        </authorList>
    </citation>
    <scope>NUCLEOTIDE SEQUENCE</scope>
    <source>
        <strain evidence="2">ATCC 64411</strain>
    </source>
</reference>
<dbReference type="VEuPathDB" id="FungiDB:MAPG_08686"/>
<protein>
    <submittedName>
        <fullName evidence="2">Uncharacterized protein</fullName>
    </submittedName>
</protein>
<dbReference type="AlphaFoldDB" id="A0A0H2U1G8"/>
<evidence type="ECO:0000313" key="2">
    <source>
        <dbReference type="EMBL" id="KLU89717.1"/>
    </source>
</evidence>
<reference evidence="2" key="2">
    <citation type="submission" date="2011-03" db="EMBL/GenBank/DDBJ databases">
        <title>Annotation of Magnaporthe poae ATCC 64411.</title>
        <authorList>
            <person name="Ma L.-J."/>
            <person name="Dead R."/>
            <person name="Young S.K."/>
            <person name="Zeng Q."/>
            <person name="Gargeya S."/>
            <person name="Fitzgerald M."/>
            <person name="Haas B."/>
            <person name="Abouelleil A."/>
            <person name="Alvarado L."/>
            <person name="Arachchi H.M."/>
            <person name="Berlin A."/>
            <person name="Brown A."/>
            <person name="Chapman S.B."/>
            <person name="Chen Z."/>
            <person name="Dunbar C."/>
            <person name="Freedman E."/>
            <person name="Gearin G."/>
            <person name="Gellesch M."/>
            <person name="Goldberg J."/>
            <person name="Griggs A."/>
            <person name="Gujja S."/>
            <person name="Heiman D."/>
            <person name="Howarth C."/>
            <person name="Larson L."/>
            <person name="Lui A."/>
            <person name="MacDonald P.J.P."/>
            <person name="Mehta T."/>
            <person name="Montmayeur A."/>
            <person name="Murphy C."/>
            <person name="Neiman D."/>
            <person name="Pearson M."/>
            <person name="Priest M."/>
            <person name="Roberts A."/>
            <person name="Saif S."/>
            <person name="Shea T."/>
            <person name="Shenoy N."/>
            <person name="Sisk P."/>
            <person name="Stolte C."/>
            <person name="Sykes S."/>
            <person name="Yandava C."/>
            <person name="Wortman J."/>
            <person name="Nusbaum C."/>
            <person name="Birren B."/>
        </authorList>
    </citation>
    <scope>NUCLEOTIDE SEQUENCE</scope>
    <source>
        <strain evidence="2">ATCC 64411</strain>
    </source>
</reference>
<sequence length="146" mass="14643">MKFSSAISLGFAAQVLAKAAHNVYPVKPRQVQVRRDGMKAAMEAGMEMKKGAMKPAMDAKPATEMIPMAEVPNGAAELLKLGMAGAGLTQGVTKADVVIIWVNGGGGAATTKINEQSTVTVTTTVTGGAAGATPPAGGAAPPAQKP</sequence>
<feature type="region of interest" description="Disordered" evidence="1">
    <location>
        <begin position="126"/>
        <end position="146"/>
    </location>
</feature>
<organism evidence="2">
    <name type="scientific">Magnaporthiopsis poae (strain ATCC 64411 / 73-15)</name>
    <name type="common">Kentucky bluegrass fungus</name>
    <name type="synonym">Magnaporthe poae</name>
    <dbReference type="NCBI Taxonomy" id="644358"/>
    <lineage>
        <taxon>Eukaryota</taxon>
        <taxon>Fungi</taxon>
        <taxon>Dikarya</taxon>
        <taxon>Ascomycota</taxon>
        <taxon>Pezizomycotina</taxon>
        <taxon>Sordariomycetes</taxon>
        <taxon>Sordariomycetidae</taxon>
        <taxon>Magnaporthales</taxon>
        <taxon>Magnaporthaceae</taxon>
        <taxon>Magnaporthiopsis</taxon>
    </lineage>
</organism>
<proteinExistence type="predicted"/>
<gene>
    <name evidence="2" type="ORF">MAPG_08686</name>
</gene>
<evidence type="ECO:0000256" key="1">
    <source>
        <dbReference type="SAM" id="MobiDB-lite"/>
    </source>
</evidence>
<name>A0A0H2U1G8_MAGP6</name>
<dbReference type="EMBL" id="GL876973">
    <property type="protein sequence ID" value="KLU89717.1"/>
    <property type="molecule type" value="Genomic_DNA"/>
</dbReference>
<accession>A0A0H2U1G8</accession>
<feature type="non-terminal residue" evidence="2">
    <location>
        <position position="146"/>
    </location>
</feature>
<dbReference type="OrthoDB" id="1921208at2759"/>